<evidence type="ECO:0000313" key="3">
    <source>
        <dbReference type="Proteomes" id="UP000001307"/>
    </source>
</evidence>
<reference evidence="2" key="1">
    <citation type="journal article" date="2010" name="Science">
        <title>Plasticity of animal genome architecture unmasked by rapid evolution of a pelagic tunicate.</title>
        <authorList>
            <person name="Denoeud F."/>
            <person name="Henriet S."/>
            <person name="Mungpakdee S."/>
            <person name="Aury J.M."/>
            <person name="Da Silva C."/>
            <person name="Brinkmann H."/>
            <person name="Mikhaleva J."/>
            <person name="Olsen L.C."/>
            <person name="Jubin C."/>
            <person name="Canestro C."/>
            <person name="Bouquet J.M."/>
            <person name="Danks G."/>
            <person name="Poulain J."/>
            <person name="Campsteijn C."/>
            <person name="Adamski M."/>
            <person name="Cross I."/>
            <person name="Yadetie F."/>
            <person name="Muffato M."/>
            <person name="Louis A."/>
            <person name="Butcher S."/>
            <person name="Tsagkogeorga G."/>
            <person name="Konrad A."/>
            <person name="Singh S."/>
            <person name="Jensen M.F."/>
            <person name="Cong E.H."/>
            <person name="Eikeseth-Otteraa H."/>
            <person name="Noel B."/>
            <person name="Anthouard V."/>
            <person name="Porcel B.M."/>
            <person name="Kachouri-Lafond R."/>
            <person name="Nishino A."/>
            <person name="Ugolini M."/>
            <person name="Chourrout P."/>
            <person name="Nishida H."/>
            <person name="Aasland R."/>
            <person name="Huzurbazar S."/>
            <person name="Westhof E."/>
            <person name="Delsuc F."/>
            <person name="Lehrach H."/>
            <person name="Reinhardt R."/>
            <person name="Weissenbach J."/>
            <person name="Roy S.W."/>
            <person name="Artiguenave F."/>
            <person name="Postlethwait J.H."/>
            <person name="Manak J.R."/>
            <person name="Thompson E.M."/>
            <person name="Jaillon O."/>
            <person name="Du Pasquier L."/>
            <person name="Boudinot P."/>
            <person name="Liberles D.A."/>
            <person name="Volff J.N."/>
            <person name="Philippe H."/>
            <person name="Lenhard B."/>
            <person name="Roest Crollius H."/>
            <person name="Wincker P."/>
            <person name="Chourrout D."/>
        </authorList>
    </citation>
    <scope>NUCLEOTIDE SEQUENCE [LARGE SCALE GENOMIC DNA]</scope>
</reference>
<dbReference type="SMART" id="SM00233">
    <property type="entry name" value="PH"/>
    <property type="match status" value="1"/>
</dbReference>
<dbReference type="AlphaFoldDB" id="E4XH75"/>
<dbReference type="Pfam" id="PF00169">
    <property type="entry name" value="PH"/>
    <property type="match status" value="1"/>
</dbReference>
<dbReference type="EMBL" id="FN653050">
    <property type="protein sequence ID" value="CBY10023.1"/>
    <property type="molecule type" value="Genomic_DNA"/>
</dbReference>
<dbReference type="InterPro" id="IPR011993">
    <property type="entry name" value="PH-like_dom_sf"/>
</dbReference>
<gene>
    <name evidence="2" type="ORF">GSOID_T00010845001</name>
</gene>
<dbReference type="InterPro" id="IPR001849">
    <property type="entry name" value="PH_domain"/>
</dbReference>
<dbReference type="SUPFAM" id="SSF50729">
    <property type="entry name" value="PH domain-like"/>
    <property type="match status" value="1"/>
</dbReference>
<name>E4XH75_OIKDI</name>
<dbReference type="OrthoDB" id="48057at2759"/>
<organism evidence="2">
    <name type="scientific">Oikopleura dioica</name>
    <name type="common">Tunicate</name>
    <dbReference type="NCBI Taxonomy" id="34765"/>
    <lineage>
        <taxon>Eukaryota</taxon>
        <taxon>Metazoa</taxon>
        <taxon>Chordata</taxon>
        <taxon>Tunicata</taxon>
        <taxon>Appendicularia</taxon>
        <taxon>Copelata</taxon>
        <taxon>Oikopleuridae</taxon>
        <taxon>Oikopleura</taxon>
    </lineage>
</organism>
<keyword evidence="3" id="KW-1185">Reference proteome</keyword>
<dbReference type="Gene3D" id="2.30.29.30">
    <property type="entry name" value="Pleckstrin-homology domain (PH domain)/Phosphotyrosine-binding domain (PTB)"/>
    <property type="match status" value="1"/>
</dbReference>
<feature type="domain" description="PH" evidence="1">
    <location>
        <begin position="1"/>
        <end position="93"/>
    </location>
</feature>
<dbReference type="Proteomes" id="UP000001307">
    <property type="component" value="Unassembled WGS sequence"/>
</dbReference>
<evidence type="ECO:0000313" key="2">
    <source>
        <dbReference type="EMBL" id="CBY10023.1"/>
    </source>
</evidence>
<accession>E4XH75</accession>
<dbReference type="InParanoid" id="E4XH75"/>
<dbReference type="PROSITE" id="PS50003">
    <property type="entry name" value="PH_DOMAIN"/>
    <property type="match status" value="1"/>
</dbReference>
<sequence length="448" mass="50727">MNGTLYKYTNFARGWQRRFFIVENGSLEYFLRDPEGDRSNRRGVLPLVDAVVTPDEDGHGFTITASNGFIFKLKAADARSRQIWIDQLRCAAKGVQKALPPEYISQVANNQADNYATKNVEHLHAAKESLAAARKYLAEIEDECDKLPMNETYLKLRAYGRAAIQSLERATDIAERNIFFGRSELRKTPIPSEKTKDDVSDESDVEESVSPWLAKKIEFEEPMTEYSDEQRDNMVSIMQAIPLGENLLSGSWPAWSISRNSGAFQVAYLCRHCPSSTDPSDLAKWLLSVNCPSSIFRNRIPAKSPQYYECKFGEKHLQIESFPGPLFKVSIANGLLIKFTLSFQSNFQGPGRPFYIQPLMTDLNIGIHFWNVIEMPSVRIQHPLSTPSLSWSGKWELHNRELDQKITLNYLSEDRIEGSVVDRESTSEVTLSGTVNEPLFDGSSFKEG</sequence>
<protein>
    <recommendedName>
        <fullName evidence="1">PH domain-containing protein</fullName>
    </recommendedName>
</protein>
<proteinExistence type="predicted"/>
<evidence type="ECO:0000259" key="1">
    <source>
        <dbReference type="PROSITE" id="PS50003"/>
    </source>
</evidence>